<evidence type="ECO:0000313" key="2">
    <source>
        <dbReference type="Proteomes" id="UP000887565"/>
    </source>
</evidence>
<keyword evidence="1" id="KW-0732">Signal</keyword>
<reference evidence="3" key="1">
    <citation type="submission" date="2022-11" db="UniProtKB">
        <authorList>
            <consortium name="WormBaseParasite"/>
        </authorList>
    </citation>
    <scope>IDENTIFICATION</scope>
</reference>
<dbReference type="Proteomes" id="UP000887565">
    <property type="component" value="Unplaced"/>
</dbReference>
<organism evidence="2 3">
    <name type="scientific">Romanomermis culicivorax</name>
    <name type="common">Nematode worm</name>
    <dbReference type="NCBI Taxonomy" id="13658"/>
    <lineage>
        <taxon>Eukaryota</taxon>
        <taxon>Metazoa</taxon>
        <taxon>Ecdysozoa</taxon>
        <taxon>Nematoda</taxon>
        <taxon>Enoplea</taxon>
        <taxon>Dorylaimia</taxon>
        <taxon>Mermithida</taxon>
        <taxon>Mermithoidea</taxon>
        <taxon>Mermithidae</taxon>
        <taxon>Romanomermis</taxon>
    </lineage>
</organism>
<evidence type="ECO:0000313" key="3">
    <source>
        <dbReference type="WBParaSite" id="nRc.2.0.1.t41008-RA"/>
    </source>
</evidence>
<accession>A0A915KTT6</accession>
<proteinExistence type="predicted"/>
<sequence>MDATTKFIVNWLILSILLIPKTKSHLTDHLRYCHLYVYDLDGTTAELTKNTCRAYSEPVVCERAVER</sequence>
<feature type="chain" id="PRO_5036769806" evidence="1">
    <location>
        <begin position="25"/>
        <end position="67"/>
    </location>
</feature>
<dbReference type="AlphaFoldDB" id="A0A915KTT6"/>
<evidence type="ECO:0000256" key="1">
    <source>
        <dbReference type="SAM" id="SignalP"/>
    </source>
</evidence>
<keyword evidence="2" id="KW-1185">Reference proteome</keyword>
<protein>
    <submittedName>
        <fullName evidence="3">Uncharacterized protein</fullName>
    </submittedName>
</protein>
<feature type="signal peptide" evidence="1">
    <location>
        <begin position="1"/>
        <end position="24"/>
    </location>
</feature>
<name>A0A915KTT6_ROMCU</name>
<dbReference type="WBParaSite" id="nRc.2.0.1.t41008-RA">
    <property type="protein sequence ID" value="nRc.2.0.1.t41008-RA"/>
    <property type="gene ID" value="nRc.2.0.1.g41008"/>
</dbReference>